<proteinExistence type="inferred from homology"/>
<accession>A0A6M4H519</accession>
<dbReference type="PANTHER" id="PTHR30290:SF9">
    <property type="entry name" value="OLIGOPEPTIDE-BINDING PROTEIN APPA"/>
    <property type="match status" value="1"/>
</dbReference>
<dbReference type="InterPro" id="IPR030678">
    <property type="entry name" value="Peptide/Ni-bd"/>
</dbReference>
<dbReference type="EMBL" id="CP053073">
    <property type="protein sequence ID" value="QJR13793.1"/>
    <property type="molecule type" value="Genomic_DNA"/>
</dbReference>
<sequence length="467" mass="52536">MLRGKKVEVVPGLATRWRQTSPTTWVFDLRRGVKWHDGSDFTADDVVFSVLRAQGPTSGFRVYANALGTPRRIDSHTVEFTTAEPSPIVHEMASNIMIMSRAWAGRNKVERSQDFTRSEETHAARNAMGTGPYRLVSHEPDVKTVFKKNPNWWGIAEGYFEGNVTDVVYTPLASDATRLAALASGDLDFVLDPSPQDIERLRKDPGIRIYEIAENTVFFVAMDQHRGELLHSSVKGRNPLKDLRVRRAIYHAIDMDAIARTALRGFGRATAIVMPNPESVPVPPAMDKRLAHDPALARRLLAEAGYPNGFSVGMDCDLRWDKVCTALAGMLAKVGITLELVVANSSTFFAKLRRLESSLYVSGWVGSQDAMFTLQPIYHSRDDNNGDWNIGNFRDPDLDAAIDRARVELDPAKRRELMIEAVRRMQEGIYMVPLYRRLAPWASRANVEVVQRPDMTFEARWAKVKPR</sequence>
<dbReference type="GO" id="GO:0030288">
    <property type="term" value="C:outer membrane-bounded periplasmic space"/>
    <property type="evidence" value="ECO:0007669"/>
    <property type="project" value="UniProtKB-ARBA"/>
</dbReference>
<dbReference type="Gene3D" id="3.40.190.10">
    <property type="entry name" value="Periplasmic binding protein-like II"/>
    <property type="match status" value="1"/>
</dbReference>
<gene>
    <name evidence="5" type="primary">dppA_1</name>
    <name evidence="5" type="ORF">DSM104440_00583</name>
</gene>
<evidence type="ECO:0000256" key="2">
    <source>
        <dbReference type="ARBA" id="ARBA00022448"/>
    </source>
</evidence>
<evidence type="ECO:0000256" key="3">
    <source>
        <dbReference type="ARBA" id="ARBA00022729"/>
    </source>
</evidence>
<dbReference type="CDD" id="cd08498">
    <property type="entry name" value="PBP2_NikA_DppA_OppA_like_2"/>
    <property type="match status" value="1"/>
</dbReference>
<dbReference type="GO" id="GO:0015833">
    <property type="term" value="P:peptide transport"/>
    <property type="evidence" value="ECO:0007669"/>
    <property type="project" value="TreeGrafter"/>
</dbReference>
<evidence type="ECO:0000259" key="4">
    <source>
        <dbReference type="Pfam" id="PF00496"/>
    </source>
</evidence>
<evidence type="ECO:0000256" key="1">
    <source>
        <dbReference type="ARBA" id="ARBA00005695"/>
    </source>
</evidence>
<protein>
    <submittedName>
        <fullName evidence="5">Periplasmic dipeptide transport protein</fullName>
    </submittedName>
</protein>
<dbReference type="GO" id="GO:0043190">
    <property type="term" value="C:ATP-binding cassette (ABC) transporter complex"/>
    <property type="evidence" value="ECO:0007669"/>
    <property type="project" value="InterPro"/>
</dbReference>
<dbReference type="InterPro" id="IPR000914">
    <property type="entry name" value="SBP_5_dom"/>
</dbReference>
<keyword evidence="6" id="KW-1185">Reference proteome</keyword>
<reference evidence="5 6" key="1">
    <citation type="submission" date="2020-04" db="EMBL/GenBank/DDBJ databases">
        <title>Usitatibacter rugosus gen. nov., sp. nov. and Usitatibacter palustris sp. nov., novel members of Usitatibacteraceae fam. nov. within the order Nitrosomonadales isolated from soil.</title>
        <authorList>
            <person name="Huber K.J."/>
            <person name="Neumann-Schaal M."/>
            <person name="Geppert A."/>
            <person name="Luckner M."/>
            <person name="Wanner G."/>
            <person name="Overmann J."/>
        </authorList>
    </citation>
    <scope>NUCLEOTIDE SEQUENCE [LARGE SCALE GENOMIC DNA]</scope>
    <source>
        <strain evidence="5 6">Swamp67</strain>
    </source>
</reference>
<feature type="domain" description="Solute-binding protein family 5" evidence="4">
    <location>
        <begin position="8"/>
        <end position="384"/>
    </location>
</feature>
<comment type="similarity">
    <text evidence="1">Belongs to the bacterial solute-binding protein 5 family.</text>
</comment>
<dbReference type="SUPFAM" id="SSF53850">
    <property type="entry name" value="Periplasmic binding protein-like II"/>
    <property type="match status" value="1"/>
</dbReference>
<dbReference type="PANTHER" id="PTHR30290">
    <property type="entry name" value="PERIPLASMIC BINDING COMPONENT OF ABC TRANSPORTER"/>
    <property type="match status" value="1"/>
</dbReference>
<dbReference type="KEGG" id="upl:DSM104440_00583"/>
<dbReference type="RefSeq" id="WP_171160533.1">
    <property type="nucleotide sequence ID" value="NZ_CP053073.1"/>
</dbReference>
<dbReference type="AlphaFoldDB" id="A0A6M4H519"/>
<name>A0A6M4H519_9PROT</name>
<evidence type="ECO:0000313" key="5">
    <source>
        <dbReference type="EMBL" id="QJR13793.1"/>
    </source>
</evidence>
<dbReference type="InParanoid" id="A0A6M4H519"/>
<evidence type="ECO:0000313" key="6">
    <source>
        <dbReference type="Proteomes" id="UP000503096"/>
    </source>
</evidence>
<dbReference type="Pfam" id="PF00496">
    <property type="entry name" value="SBP_bac_5"/>
    <property type="match status" value="1"/>
</dbReference>
<keyword evidence="3" id="KW-0732">Signal</keyword>
<organism evidence="5 6">
    <name type="scientific">Usitatibacter palustris</name>
    <dbReference type="NCBI Taxonomy" id="2732487"/>
    <lineage>
        <taxon>Bacteria</taxon>
        <taxon>Pseudomonadati</taxon>
        <taxon>Pseudomonadota</taxon>
        <taxon>Betaproteobacteria</taxon>
        <taxon>Nitrosomonadales</taxon>
        <taxon>Usitatibacteraceae</taxon>
        <taxon>Usitatibacter</taxon>
    </lineage>
</organism>
<keyword evidence="2" id="KW-0813">Transport</keyword>
<dbReference type="Proteomes" id="UP000503096">
    <property type="component" value="Chromosome"/>
</dbReference>
<dbReference type="Gene3D" id="3.10.105.10">
    <property type="entry name" value="Dipeptide-binding Protein, Domain 3"/>
    <property type="match status" value="1"/>
</dbReference>
<dbReference type="PIRSF" id="PIRSF002741">
    <property type="entry name" value="MppA"/>
    <property type="match status" value="1"/>
</dbReference>
<dbReference type="InterPro" id="IPR039424">
    <property type="entry name" value="SBP_5"/>
</dbReference>
<dbReference type="GO" id="GO:1904680">
    <property type="term" value="F:peptide transmembrane transporter activity"/>
    <property type="evidence" value="ECO:0007669"/>
    <property type="project" value="TreeGrafter"/>
</dbReference>